<name>A0ACD3AF13_9AGAR</name>
<dbReference type="Proteomes" id="UP000308600">
    <property type="component" value="Unassembled WGS sequence"/>
</dbReference>
<keyword evidence="2" id="KW-1185">Reference proteome</keyword>
<accession>A0ACD3AF13</accession>
<gene>
    <name evidence="1" type="ORF">BDN72DRAFT_847142</name>
</gene>
<proteinExistence type="predicted"/>
<protein>
    <submittedName>
        <fullName evidence="1">Uncharacterized protein</fullName>
    </submittedName>
</protein>
<dbReference type="EMBL" id="ML208498">
    <property type="protein sequence ID" value="TFK63904.1"/>
    <property type="molecule type" value="Genomic_DNA"/>
</dbReference>
<evidence type="ECO:0000313" key="2">
    <source>
        <dbReference type="Proteomes" id="UP000308600"/>
    </source>
</evidence>
<sequence length="539" mass="60472">MPPSTRRRSIVPVPVAVDQAEIHEESDEEMASWEDEEVATTDDDEDDNWGSKKRKAPKKRDVRPPAKRARTGTRDVAASATPARKARRTRQGKLSPIMDLPLDVLFEVCNVSHEIIKRLLALGHDERDVNELRFRSESDKPLTDRGWAMIRAGLEKGVNNIKATRLEREKADRVSTRRKIFNEAFQDYRKCLRPSQWATLPAFERVCSTPPFNTMLMDDMEPPVDKAQFVQALEDHLPELTPALVEETRKTLISNVKTLLATTLFTAQPEAASTAEEAGVDVLDLAVTVLYCGNHYPPTPLWGFDAFWQHKCSGPLLRTYSYVPSFLKTSKESGIWEAGSKLAVVLIKLVGKDPTKTTFTEMDELDARFVWDTSIGGLGGSGRSYPICNWRKAVVMSMGHYASRGAWRVLNEEEIGACKAKEKVGHNNVPNWTCAHCAEYANGFATKLVVEHHVKTLHGLPEPVEPTDLFISPEVLPTFPDFGVLVVPGAPPRPQNKTFYCKMCLNPKGRLFLESGVKSHLKDRHKVLVSIEGEHWAEI</sequence>
<reference evidence="1 2" key="1">
    <citation type="journal article" date="2019" name="Nat. Ecol. Evol.">
        <title>Megaphylogeny resolves global patterns of mushroom evolution.</title>
        <authorList>
            <person name="Varga T."/>
            <person name="Krizsan K."/>
            <person name="Foldi C."/>
            <person name="Dima B."/>
            <person name="Sanchez-Garcia M."/>
            <person name="Sanchez-Ramirez S."/>
            <person name="Szollosi G.J."/>
            <person name="Szarkandi J.G."/>
            <person name="Papp V."/>
            <person name="Albert L."/>
            <person name="Andreopoulos W."/>
            <person name="Angelini C."/>
            <person name="Antonin V."/>
            <person name="Barry K.W."/>
            <person name="Bougher N.L."/>
            <person name="Buchanan P."/>
            <person name="Buyck B."/>
            <person name="Bense V."/>
            <person name="Catcheside P."/>
            <person name="Chovatia M."/>
            <person name="Cooper J."/>
            <person name="Damon W."/>
            <person name="Desjardin D."/>
            <person name="Finy P."/>
            <person name="Geml J."/>
            <person name="Haridas S."/>
            <person name="Hughes K."/>
            <person name="Justo A."/>
            <person name="Karasinski D."/>
            <person name="Kautmanova I."/>
            <person name="Kiss B."/>
            <person name="Kocsube S."/>
            <person name="Kotiranta H."/>
            <person name="LaButti K.M."/>
            <person name="Lechner B.E."/>
            <person name="Liimatainen K."/>
            <person name="Lipzen A."/>
            <person name="Lukacs Z."/>
            <person name="Mihaltcheva S."/>
            <person name="Morgado L.N."/>
            <person name="Niskanen T."/>
            <person name="Noordeloos M.E."/>
            <person name="Ohm R.A."/>
            <person name="Ortiz-Santana B."/>
            <person name="Ovrebo C."/>
            <person name="Racz N."/>
            <person name="Riley R."/>
            <person name="Savchenko A."/>
            <person name="Shiryaev A."/>
            <person name="Soop K."/>
            <person name="Spirin V."/>
            <person name="Szebenyi C."/>
            <person name="Tomsovsky M."/>
            <person name="Tulloss R.E."/>
            <person name="Uehling J."/>
            <person name="Grigoriev I.V."/>
            <person name="Vagvolgyi C."/>
            <person name="Papp T."/>
            <person name="Martin F.M."/>
            <person name="Miettinen O."/>
            <person name="Hibbett D.S."/>
            <person name="Nagy L.G."/>
        </authorList>
    </citation>
    <scope>NUCLEOTIDE SEQUENCE [LARGE SCALE GENOMIC DNA]</scope>
    <source>
        <strain evidence="1 2">NL-1719</strain>
    </source>
</reference>
<organism evidence="1 2">
    <name type="scientific">Pluteus cervinus</name>
    <dbReference type="NCBI Taxonomy" id="181527"/>
    <lineage>
        <taxon>Eukaryota</taxon>
        <taxon>Fungi</taxon>
        <taxon>Dikarya</taxon>
        <taxon>Basidiomycota</taxon>
        <taxon>Agaricomycotina</taxon>
        <taxon>Agaricomycetes</taxon>
        <taxon>Agaricomycetidae</taxon>
        <taxon>Agaricales</taxon>
        <taxon>Pluteineae</taxon>
        <taxon>Pluteaceae</taxon>
        <taxon>Pluteus</taxon>
    </lineage>
</organism>
<evidence type="ECO:0000313" key="1">
    <source>
        <dbReference type="EMBL" id="TFK63904.1"/>
    </source>
</evidence>